<dbReference type="Gene3D" id="3.50.70.20">
    <property type="entry name" value="Cytochrome P460"/>
    <property type="match status" value="1"/>
</dbReference>
<keyword evidence="1" id="KW-0732">Signal</keyword>
<dbReference type="PROSITE" id="PS51257">
    <property type="entry name" value="PROKAR_LIPOPROTEIN"/>
    <property type="match status" value="1"/>
</dbReference>
<gene>
    <name evidence="3" type="ORF">ENJ89_02660</name>
</gene>
<organism evidence="3">
    <name type="scientific">Caldithrix abyssi</name>
    <dbReference type="NCBI Taxonomy" id="187145"/>
    <lineage>
        <taxon>Bacteria</taxon>
        <taxon>Pseudomonadati</taxon>
        <taxon>Calditrichota</taxon>
        <taxon>Calditrichia</taxon>
        <taxon>Calditrichales</taxon>
        <taxon>Calditrichaceae</taxon>
        <taxon>Caldithrix</taxon>
    </lineage>
</organism>
<reference evidence="3" key="1">
    <citation type="journal article" date="2020" name="mSystems">
        <title>Genome- and Community-Level Interaction Insights into Carbon Utilization and Element Cycling Functions of Hydrothermarchaeota in Hydrothermal Sediment.</title>
        <authorList>
            <person name="Zhou Z."/>
            <person name="Liu Y."/>
            <person name="Xu W."/>
            <person name="Pan J."/>
            <person name="Luo Z.H."/>
            <person name="Li M."/>
        </authorList>
    </citation>
    <scope>NUCLEOTIDE SEQUENCE [LARGE SCALE GENOMIC DNA]</scope>
    <source>
        <strain evidence="3">HyVt-527</strain>
    </source>
</reference>
<feature type="signal peptide" evidence="1">
    <location>
        <begin position="1"/>
        <end position="20"/>
    </location>
</feature>
<protein>
    <recommendedName>
        <fullName evidence="2">Cytochrome P460 domain-containing protein</fullName>
    </recommendedName>
</protein>
<comment type="caution">
    <text evidence="3">The sequence shown here is derived from an EMBL/GenBank/DDBJ whole genome shotgun (WGS) entry which is preliminary data.</text>
</comment>
<sequence length="169" mass="18428">MIKNLLAVLFFGLLIMACNSDNSTEPKKDTEFQAGLQDFKDYKSWKKVATKFGPDPLLQSAHGANDSLFRNIYFKDDAKATNGEYETGTIILKELTDETGNVVGITVMAKRGGDFNPSGNGWEWFMTDAQLSQIVTSGDNAQAANGACAGCHSQANSNNNGVDWVFTRN</sequence>
<dbReference type="EMBL" id="DROD01000186">
    <property type="protein sequence ID" value="HHJ52074.1"/>
    <property type="molecule type" value="Genomic_DNA"/>
</dbReference>
<evidence type="ECO:0000256" key="1">
    <source>
        <dbReference type="SAM" id="SignalP"/>
    </source>
</evidence>
<evidence type="ECO:0000313" key="3">
    <source>
        <dbReference type="EMBL" id="HHJ52074.1"/>
    </source>
</evidence>
<dbReference type="InterPro" id="IPR038142">
    <property type="entry name" value="Cytochrome_P460_sp"/>
</dbReference>
<proteinExistence type="predicted"/>
<dbReference type="Proteomes" id="UP000886124">
    <property type="component" value="Unassembled WGS sequence"/>
</dbReference>
<feature type="chain" id="PRO_5030790323" description="Cytochrome P460 domain-containing protein" evidence="1">
    <location>
        <begin position="21"/>
        <end position="169"/>
    </location>
</feature>
<dbReference type="CDD" id="cd20716">
    <property type="entry name" value="cyt_P460_fam"/>
    <property type="match status" value="1"/>
</dbReference>
<feature type="domain" description="Cytochrome P460" evidence="2">
    <location>
        <begin position="40"/>
        <end position="167"/>
    </location>
</feature>
<evidence type="ECO:0000259" key="2">
    <source>
        <dbReference type="Pfam" id="PF16694"/>
    </source>
</evidence>
<accession>A0A7V5UED7</accession>
<dbReference type="Pfam" id="PF16694">
    <property type="entry name" value="Cytochrome_P460"/>
    <property type="match status" value="1"/>
</dbReference>
<dbReference type="AlphaFoldDB" id="A0A7V5UED7"/>
<dbReference type="InterPro" id="IPR032033">
    <property type="entry name" value="Cytochrome_P460"/>
</dbReference>
<name>A0A7V5UED7_CALAY</name>